<reference evidence="2 3" key="1">
    <citation type="submission" date="2018-11" db="EMBL/GenBank/DDBJ databases">
        <authorList>
            <consortium name="Pathogen Informatics"/>
        </authorList>
    </citation>
    <scope>NUCLEOTIDE SEQUENCE [LARGE SCALE GENOMIC DNA]</scope>
</reference>
<organism evidence="2 3">
    <name type="scientific">Strongylus vulgaris</name>
    <name type="common">Blood worm</name>
    <dbReference type="NCBI Taxonomy" id="40348"/>
    <lineage>
        <taxon>Eukaryota</taxon>
        <taxon>Metazoa</taxon>
        <taxon>Ecdysozoa</taxon>
        <taxon>Nematoda</taxon>
        <taxon>Chromadorea</taxon>
        <taxon>Rhabditida</taxon>
        <taxon>Rhabditina</taxon>
        <taxon>Rhabditomorpha</taxon>
        <taxon>Strongyloidea</taxon>
        <taxon>Strongylidae</taxon>
        <taxon>Strongylus</taxon>
    </lineage>
</organism>
<accession>A0A3P7LNR7</accession>
<evidence type="ECO:0000313" key="3">
    <source>
        <dbReference type="Proteomes" id="UP000270094"/>
    </source>
</evidence>
<dbReference type="AlphaFoldDB" id="A0A3P7LNR7"/>
<protein>
    <submittedName>
        <fullName evidence="2">Uncharacterized protein</fullName>
    </submittedName>
</protein>
<evidence type="ECO:0000313" key="2">
    <source>
        <dbReference type="EMBL" id="VDM80848.1"/>
    </source>
</evidence>
<proteinExistence type="predicted"/>
<dbReference type="EMBL" id="UYYB01110320">
    <property type="protein sequence ID" value="VDM80848.1"/>
    <property type="molecule type" value="Genomic_DNA"/>
</dbReference>
<keyword evidence="3" id="KW-1185">Reference proteome</keyword>
<feature type="compositionally biased region" description="Low complexity" evidence="1">
    <location>
        <begin position="88"/>
        <end position="97"/>
    </location>
</feature>
<sequence length="128" mass="14287">MDGAVITKARDERNGNLSEVIRTFGPALGQAPPLPPRSSSLVERWPNPNLRMVAQKPSLPFHEILPHPQLRNRNNEDVGEMPLSNHANQQVQNSSSNVRNVVRSPEFLVKAYPLTIVCKVISVSFFHS</sequence>
<evidence type="ECO:0000256" key="1">
    <source>
        <dbReference type="SAM" id="MobiDB-lite"/>
    </source>
</evidence>
<dbReference type="Proteomes" id="UP000270094">
    <property type="component" value="Unassembled WGS sequence"/>
</dbReference>
<gene>
    <name evidence="2" type="ORF">SVUK_LOCUS15846</name>
</gene>
<feature type="region of interest" description="Disordered" evidence="1">
    <location>
        <begin position="68"/>
        <end position="97"/>
    </location>
</feature>
<name>A0A3P7LNR7_STRVU</name>